<dbReference type="EMBL" id="CM037156">
    <property type="protein sequence ID" value="KAH7838332.1"/>
    <property type="molecule type" value="Genomic_DNA"/>
</dbReference>
<comment type="caution">
    <text evidence="1">The sequence shown here is derived from an EMBL/GenBank/DDBJ whole genome shotgun (WGS) entry which is preliminary data.</text>
</comment>
<organism evidence="1 2">
    <name type="scientific">Vaccinium darrowii</name>
    <dbReference type="NCBI Taxonomy" id="229202"/>
    <lineage>
        <taxon>Eukaryota</taxon>
        <taxon>Viridiplantae</taxon>
        <taxon>Streptophyta</taxon>
        <taxon>Embryophyta</taxon>
        <taxon>Tracheophyta</taxon>
        <taxon>Spermatophyta</taxon>
        <taxon>Magnoliopsida</taxon>
        <taxon>eudicotyledons</taxon>
        <taxon>Gunneridae</taxon>
        <taxon>Pentapetalae</taxon>
        <taxon>asterids</taxon>
        <taxon>Ericales</taxon>
        <taxon>Ericaceae</taxon>
        <taxon>Vaccinioideae</taxon>
        <taxon>Vaccinieae</taxon>
        <taxon>Vaccinium</taxon>
    </lineage>
</organism>
<sequence>MGEGKENDHTVVMFPFMAQGHIIPFLALALQIEKRGFNIVFVNTPLNIHKLRNSIPPSSAIRLREIPFTGDSDRGLPPDAENTDVLPPSLIFAFVDSSISLKPAFRDLLSELVHSGAPPLAVISDMFFGWSADVAHEFQIFHTIFNAAGGFGMACYHSIWMNFPHRNSDSLEFLLPGFHESVKIYRTQLTPNMLEADGSDPESVFHHRMLTSWSNSDGILFNSVQELDWIGLNYLRREIGQKVWPVGPILLHVENSVRAGRKAGVSLEKCIQWLDSKPPNSVLFISFGSNNTISTFQMMQLARALEQARNTNFIWVVRPPLEYDITAEFKAEEWLPEGFIRRVVETQNRGLVCVQWAPQLDILAHKSVGAFLTHCGWNSVLESLSQGVPLMGWPLAAEQFFNAKFLSEEIGVCVEVAKEFNCEIKCEDLVEKIETVMGEEREKGKEMRRKADEVKEMIRDAMRDDEGGSKGTSVVSMDEFLNVALSRKENMEIGM</sequence>
<keyword evidence="2" id="KW-1185">Reference proteome</keyword>
<accession>A0ACB7XC19</accession>
<evidence type="ECO:0000313" key="1">
    <source>
        <dbReference type="EMBL" id="KAH7838332.1"/>
    </source>
</evidence>
<proteinExistence type="predicted"/>
<evidence type="ECO:0000313" key="2">
    <source>
        <dbReference type="Proteomes" id="UP000828048"/>
    </source>
</evidence>
<protein>
    <submittedName>
        <fullName evidence="1">Uncharacterized protein</fullName>
    </submittedName>
</protein>
<gene>
    <name evidence="1" type="ORF">Vadar_025103</name>
</gene>
<reference evidence="1 2" key="1">
    <citation type="journal article" date="2021" name="Hortic Res">
        <title>High-quality reference genome and annotation aids understanding of berry development for evergreen blueberry (Vaccinium darrowii).</title>
        <authorList>
            <person name="Yu J."/>
            <person name="Hulse-Kemp A.M."/>
            <person name="Babiker E."/>
            <person name="Staton M."/>
        </authorList>
    </citation>
    <scope>NUCLEOTIDE SEQUENCE [LARGE SCALE GENOMIC DNA]</scope>
    <source>
        <strain evidence="2">cv. NJ 8807/NJ 8810</strain>
        <tissue evidence="1">Young leaf</tissue>
    </source>
</reference>
<dbReference type="Proteomes" id="UP000828048">
    <property type="component" value="Chromosome 6"/>
</dbReference>
<name>A0ACB7XC19_9ERIC</name>